<evidence type="ECO:0000313" key="1">
    <source>
        <dbReference type="EMBL" id="MUG23301.1"/>
    </source>
</evidence>
<protein>
    <submittedName>
        <fullName evidence="1">Uncharacterized protein</fullName>
    </submittedName>
</protein>
<reference evidence="1 2" key="1">
    <citation type="submission" date="2019-11" db="EMBL/GenBank/DDBJ databases">
        <title>Draft genome sequences of five Paenibacillus species of dairy origin.</title>
        <authorList>
            <person name="Olajide A.M."/>
            <person name="Chen S."/>
            <person name="Lapointe G."/>
        </authorList>
    </citation>
    <scope>NUCLEOTIDE SEQUENCE [LARGE SCALE GENOMIC DNA]</scope>
    <source>
        <strain evidence="1 2">3CT49</strain>
    </source>
</reference>
<accession>A0A6N8EY96</accession>
<gene>
    <name evidence="1" type="ORF">GNQ08_12900</name>
</gene>
<organism evidence="1 2">
    <name type="scientific">Paenibacillus macerans</name>
    <name type="common">Bacillus macerans</name>
    <dbReference type="NCBI Taxonomy" id="44252"/>
    <lineage>
        <taxon>Bacteria</taxon>
        <taxon>Bacillati</taxon>
        <taxon>Bacillota</taxon>
        <taxon>Bacilli</taxon>
        <taxon>Bacillales</taxon>
        <taxon>Paenibacillaceae</taxon>
        <taxon>Paenibacillus</taxon>
    </lineage>
</organism>
<comment type="caution">
    <text evidence="1">The sequence shown here is derived from an EMBL/GenBank/DDBJ whole genome shotgun (WGS) entry which is preliminary data.</text>
</comment>
<name>A0A6N8EY96_PAEMA</name>
<sequence>MKDDQAAQWFGLCTDWLSQTFGEFASDADVILNEEIDEYSIDVQLGVLWKNQECKRTVLTVLPVLADSTQLQDAWGVPLRTIIEFGEGLLSEDAVNQLNQHLIAIPVSNKEL</sequence>
<proteinExistence type="predicted"/>
<dbReference type="Proteomes" id="UP000442469">
    <property type="component" value="Unassembled WGS sequence"/>
</dbReference>
<evidence type="ECO:0000313" key="2">
    <source>
        <dbReference type="Proteomes" id="UP000442469"/>
    </source>
</evidence>
<dbReference type="AlphaFoldDB" id="A0A6N8EY96"/>
<dbReference type="EMBL" id="WNZZ01000008">
    <property type="protein sequence ID" value="MUG23301.1"/>
    <property type="molecule type" value="Genomic_DNA"/>
</dbReference>
<dbReference type="RefSeq" id="WP_155620076.1">
    <property type="nucleotide sequence ID" value="NZ_CP086393.1"/>
</dbReference>